<comment type="caution">
    <text evidence="5">The sequence shown here is derived from an EMBL/GenBank/DDBJ whole genome shotgun (WGS) entry which is preliminary data.</text>
</comment>
<sequence length="325" mass="33379">MTESLSRRNLLTLSASLGAAALVAGCSKKATTSTSPGASASTASGSAISAADYDAIITSGPVASDDVVAACPWAAKIKQAGQIVRGGTNTGQLFSLLNPATGRILGFDAGIGDLLAHYITGGSDVSKLSTLKQTTVDTRETMIQNGTVDVVVATYSITPARAQKVAFAGPYFTSGVAVQVQSSNDSITSVEDLAGKKVCTETNSTAITAIKEKIPTAQVQLFTDNDSCVSALTQGRVEAYILDQSILLSNAVANPGVKVVGEPFTTDAYGIGLTKSDPTAKAFVNSFLEQIEAQGQWKALWDLCLSAYVQGDAPTPPKIGSVEGS</sequence>
<dbReference type="SMART" id="SM00062">
    <property type="entry name" value="PBPb"/>
    <property type="match status" value="1"/>
</dbReference>
<evidence type="ECO:0000256" key="3">
    <source>
        <dbReference type="ARBA" id="ARBA00022729"/>
    </source>
</evidence>
<dbReference type="SUPFAM" id="SSF53850">
    <property type="entry name" value="Periplasmic binding protein-like II"/>
    <property type="match status" value="1"/>
</dbReference>
<dbReference type="CDD" id="cd13690">
    <property type="entry name" value="PBP2_GluB"/>
    <property type="match status" value="1"/>
</dbReference>
<dbReference type="PROSITE" id="PS51318">
    <property type="entry name" value="TAT"/>
    <property type="match status" value="1"/>
</dbReference>
<dbReference type="InterPro" id="IPR006311">
    <property type="entry name" value="TAT_signal"/>
</dbReference>
<dbReference type="RefSeq" id="WP_343884981.1">
    <property type="nucleotide sequence ID" value="NZ_BAAAKI010000004.1"/>
</dbReference>
<accession>A0ABW1WZH7</accession>
<dbReference type="Gene3D" id="3.40.190.10">
    <property type="entry name" value="Periplasmic binding protein-like II"/>
    <property type="match status" value="2"/>
</dbReference>
<dbReference type="EMBL" id="JBHSUA010000009">
    <property type="protein sequence ID" value="MFC6396382.1"/>
    <property type="molecule type" value="Genomic_DNA"/>
</dbReference>
<name>A0ABW1WZH7_9ACTN</name>
<keyword evidence="2" id="KW-0813">Transport</keyword>
<protein>
    <submittedName>
        <fullName evidence="5">Glutamate ABC transporter substrate-binding protein</fullName>
    </submittedName>
</protein>
<dbReference type="InterPro" id="IPR001638">
    <property type="entry name" value="Solute-binding_3/MltF_N"/>
</dbReference>
<reference evidence="6" key="1">
    <citation type="journal article" date="2019" name="Int. J. Syst. Evol. Microbiol.">
        <title>The Global Catalogue of Microorganisms (GCM) 10K type strain sequencing project: providing services to taxonomists for standard genome sequencing and annotation.</title>
        <authorList>
            <consortium name="The Broad Institute Genomics Platform"/>
            <consortium name="The Broad Institute Genome Sequencing Center for Infectious Disease"/>
            <person name="Wu L."/>
            <person name="Ma J."/>
        </authorList>
    </citation>
    <scope>NUCLEOTIDE SEQUENCE [LARGE SCALE GENOMIC DNA]</scope>
    <source>
        <strain evidence="6">CGMCC 1.15277</strain>
    </source>
</reference>
<gene>
    <name evidence="5" type="ORF">ACFP57_05190</name>
</gene>
<proteinExistence type="inferred from homology"/>
<keyword evidence="6" id="KW-1185">Reference proteome</keyword>
<feature type="domain" description="Solute-binding protein family 3/N-terminal" evidence="4">
    <location>
        <begin position="83"/>
        <end position="307"/>
    </location>
</feature>
<dbReference type="Pfam" id="PF00497">
    <property type="entry name" value="SBP_bac_3"/>
    <property type="match status" value="1"/>
</dbReference>
<dbReference type="InterPro" id="IPR051455">
    <property type="entry name" value="Bact_solute-bind_prot3"/>
</dbReference>
<evidence type="ECO:0000313" key="6">
    <source>
        <dbReference type="Proteomes" id="UP001596266"/>
    </source>
</evidence>
<evidence type="ECO:0000256" key="2">
    <source>
        <dbReference type="ARBA" id="ARBA00022448"/>
    </source>
</evidence>
<evidence type="ECO:0000313" key="5">
    <source>
        <dbReference type="EMBL" id="MFC6396382.1"/>
    </source>
</evidence>
<evidence type="ECO:0000256" key="1">
    <source>
        <dbReference type="ARBA" id="ARBA00010333"/>
    </source>
</evidence>
<dbReference type="PROSITE" id="PS51257">
    <property type="entry name" value="PROKAR_LIPOPROTEIN"/>
    <property type="match status" value="1"/>
</dbReference>
<dbReference type="Proteomes" id="UP001596266">
    <property type="component" value="Unassembled WGS sequence"/>
</dbReference>
<dbReference type="PANTHER" id="PTHR30085:SF6">
    <property type="entry name" value="ABC TRANSPORTER GLUTAMINE-BINDING PROTEIN GLNH"/>
    <property type="match status" value="1"/>
</dbReference>
<comment type="similarity">
    <text evidence="1">Belongs to the bacterial solute-binding protein 3 family.</text>
</comment>
<evidence type="ECO:0000259" key="4">
    <source>
        <dbReference type="SMART" id="SM00062"/>
    </source>
</evidence>
<organism evidence="5 6">
    <name type="scientific">Luteococcus sanguinis</name>
    <dbReference type="NCBI Taxonomy" id="174038"/>
    <lineage>
        <taxon>Bacteria</taxon>
        <taxon>Bacillati</taxon>
        <taxon>Actinomycetota</taxon>
        <taxon>Actinomycetes</taxon>
        <taxon>Propionibacteriales</taxon>
        <taxon>Propionibacteriaceae</taxon>
        <taxon>Luteococcus</taxon>
    </lineage>
</organism>
<keyword evidence="3" id="KW-0732">Signal</keyword>
<dbReference type="PANTHER" id="PTHR30085">
    <property type="entry name" value="AMINO ACID ABC TRANSPORTER PERMEASE"/>
    <property type="match status" value="1"/>
</dbReference>